<dbReference type="EMBL" id="AMCV02000041">
    <property type="protein sequence ID" value="TDZ15346.1"/>
    <property type="molecule type" value="Genomic_DNA"/>
</dbReference>
<organism evidence="1 2">
    <name type="scientific">Colletotrichum orbiculare (strain 104-T / ATCC 96160 / CBS 514.97 / LARS 414 / MAFF 240422)</name>
    <name type="common">Cucumber anthracnose fungus</name>
    <name type="synonym">Colletotrichum lagenarium</name>
    <dbReference type="NCBI Taxonomy" id="1213857"/>
    <lineage>
        <taxon>Eukaryota</taxon>
        <taxon>Fungi</taxon>
        <taxon>Dikarya</taxon>
        <taxon>Ascomycota</taxon>
        <taxon>Pezizomycotina</taxon>
        <taxon>Sordariomycetes</taxon>
        <taxon>Hypocreomycetidae</taxon>
        <taxon>Glomerellales</taxon>
        <taxon>Glomerellaceae</taxon>
        <taxon>Colletotrichum</taxon>
        <taxon>Colletotrichum orbiculare species complex</taxon>
    </lineage>
</organism>
<name>A0A484FCY7_COLOR</name>
<evidence type="ECO:0000313" key="2">
    <source>
        <dbReference type="Proteomes" id="UP000014480"/>
    </source>
</evidence>
<proteinExistence type="predicted"/>
<dbReference type="Proteomes" id="UP000014480">
    <property type="component" value="Unassembled WGS sequence"/>
</dbReference>
<evidence type="ECO:0000313" key="1">
    <source>
        <dbReference type="EMBL" id="TDZ15346.1"/>
    </source>
</evidence>
<keyword evidence="2" id="KW-1185">Reference proteome</keyword>
<sequence length="178" mass="19651">MGGRQDVLIATDRIQPWCSQQKKQVVVEIGAKTLSTAAFQCQNSFADAVTSPRLACEAAYVEALQNLLQSFNLWTGYIGVFAEGRASLDHRLRRHLPYHDMVLALLRLLHTQLHFINVSEDDSSDSDSEDSLEDGLNGIASGLDMTAKTIDELNRLAIRIRQSNTSSLDARRSSGDST</sequence>
<reference evidence="2" key="2">
    <citation type="journal article" date="2019" name="Mol. Plant Microbe Interact.">
        <title>Genome sequence resources for four phytopathogenic fungi from the Colletotrichum orbiculare species complex.</title>
        <authorList>
            <person name="Gan P."/>
            <person name="Tsushima A."/>
            <person name="Narusaka M."/>
            <person name="Narusaka Y."/>
            <person name="Takano Y."/>
            <person name="Kubo Y."/>
            <person name="Shirasu K."/>
        </authorList>
    </citation>
    <scope>GENOME REANNOTATION</scope>
    <source>
        <strain evidence="2">104-T / ATCC 96160 / CBS 514.97 / LARS 414 / MAFF 240422</strain>
    </source>
</reference>
<reference evidence="2" key="1">
    <citation type="journal article" date="2013" name="New Phytol.">
        <title>Comparative genomic and transcriptomic analyses reveal the hemibiotrophic stage shift of Colletotrichum fungi.</title>
        <authorList>
            <person name="Gan P."/>
            <person name="Ikeda K."/>
            <person name="Irieda H."/>
            <person name="Narusaka M."/>
            <person name="O'Connell R.J."/>
            <person name="Narusaka Y."/>
            <person name="Takano Y."/>
            <person name="Kubo Y."/>
            <person name="Shirasu K."/>
        </authorList>
    </citation>
    <scope>NUCLEOTIDE SEQUENCE [LARGE SCALE GENOMIC DNA]</scope>
    <source>
        <strain evidence="2">104-T / ATCC 96160 / CBS 514.97 / LARS 414 / MAFF 240422</strain>
    </source>
</reference>
<protein>
    <submittedName>
        <fullName evidence="1">Uncharacterized protein</fullName>
    </submittedName>
</protein>
<accession>A0A484FCY7</accession>
<dbReference type="OrthoDB" id="195446at2759"/>
<gene>
    <name evidence="1" type="ORF">Cob_v011845</name>
</gene>
<comment type="caution">
    <text evidence="1">The sequence shown here is derived from an EMBL/GenBank/DDBJ whole genome shotgun (WGS) entry which is preliminary data.</text>
</comment>
<dbReference type="AlphaFoldDB" id="A0A484FCY7"/>